<dbReference type="Proteomes" id="UP000243515">
    <property type="component" value="Unassembled WGS sequence"/>
</dbReference>
<comment type="subcellular location">
    <subcellularLocation>
        <location evidence="1">Membrane</location>
        <topology evidence="1">Multi-pass membrane protein</topology>
    </subcellularLocation>
</comment>
<feature type="transmembrane region" description="Helical" evidence="5">
    <location>
        <begin position="256"/>
        <end position="278"/>
    </location>
</feature>
<feature type="transmembrane region" description="Helical" evidence="5">
    <location>
        <begin position="389"/>
        <end position="416"/>
    </location>
</feature>
<evidence type="ECO:0000256" key="2">
    <source>
        <dbReference type="ARBA" id="ARBA00022692"/>
    </source>
</evidence>
<dbReference type="Pfam" id="PF13520">
    <property type="entry name" value="AA_permease_2"/>
    <property type="match status" value="1"/>
</dbReference>
<dbReference type="GO" id="GO:0016020">
    <property type="term" value="C:membrane"/>
    <property type="evidence" value="ECO:0007669"/>
    <property type="project" value="UniProtKB-SubCell"/>
</dbReference>
<sequence>MVVIPSGEIRFPPGLDWNWAITTLVHDSAELSTDDAVANGNANHLLLISSSSSSSTSDSDMEAATSDVLLADVQSDDAPSLAELSTSSNNSLEDLGPRNQSRKLTFLNGLALVVSLQIGSGIFSAPSQVSQHVSAPGVGIIVWVLGGVLVWTGVASFIELGLTITQNGGAQEYLRYCYGDLMGFLFTWTWVAISKPSSMAVISTVFANHFCHIFVHPRTVISPWLIKLVAIIGIGAITAVNCAGAKTGVKAANVFFVLKLTAVFSVALFGIGASLLGYGEGMRIGGHRWFDGDYVEAVGLWTQIGNTVTALFGALYCYGGWEAIGFVVGDMEDARRDLRRVLNCALVIVIIAFTSMNTALYLILSIVVIRKEYTPVVEFGRYLFGFGGSLLYSLVIAMSAMGALNANVFATAILCVTASRRGYFPRIFANMHYARGTSESDYYRRVLRNWPAMIRNVIIGFATMTSTLRLERNVPM</sequence>
<dbReference type="InterPro" id="IPR002293">
    <property type="entry name" value="AA/rel_permease1"/>
</dbReference>
<reference evidence="6 7" key="1">
    <citation type="journal article" date="2015" name="Environ. Microbiol.">
        <title>Metagenome sequence of Elaphomyces granulatus from sporocarp tissue reveals Ascomycota ectomycorrhizal fingerprints of genome expansion and a Proteobacteria-rich microbiome.</title>
        <authorList>
            <person name="Quandt C.A."/>
            <person name="Kohler A."/>
            <person name="Hesse C.N."/>
            <person name="Sharpton T.J."/>
            <person name="Martin F."/>
            <person name="Spatafora J.W."/>
        </authorList>
    </citation>
    <scope>NUCLEOTIDE SEQUENCE [LARGE SCALE GENOMIC DNA]</scope>
    <source>
        <strain evidence="6 7">OSC145934</strain>
    </source>
</reference>
<feature type="transmembrane region" description="Helical" evidence="5">
    <location>
        <begin position="341"/>
        <end position="369"/>
    </location>
</feature>
<dbReference type="GO" id="GO:0015179">
    <property type="term" value="F:L-amino acid transmembrane transporter activity"/>
    <property type="evidence" value="ECO:0007669"/>
    <property type="project" value="TreeGrafter"/>
</dbReference>
<keyword evidence="3 5" id="KW-1133">Transmembrane helix</keyword>
<dbReference type="EMBL" id="NPHW01003581">
    <property type="protein sequence ID" value="OXV09350.1"/>
    <property type="molecule type" value="Genomic_DNA"/>
</dbReference>
<evidence type="ECO:0000256" key="1">
    <source>
        <dbReference type="ARBA" id="ARBA00004141"/>
    </source>
</evidence>
<feature type="transmembrane region" description="Helical" evidence="5">
    <location>
        <begin position="224"/>
        <end position="244"/>
    </location>
</feature>
<dbReference type="AlphaFoldDB" id="A0A232LYV7"/>
<keyword evidence="2 5" id="KW-0812">Transmembrane</keyword>
<evidence type="ECO:0000256" key="3">
    <source>
        <dbReference type="ARBA" id="ARBA00022989"/>
    </source>
</evidence>
<accession>A0A232LYV7</accession>
<dbReference type="PANTHER" id="PTHR11785">
    <property type="entry name" value="AMINO ACID TRANSPORTER"/>
    <property type="match status" value="1"/>
</dbReference>
<gene>
    <name evidence="6" type="ORF">Egran_02878</name>
</gene>
<evidence type="ECO:0008006" key="8">
    <source>
        <dbReference type="Google" id="ProtNLM"/>
    </source>
</evidence>
<feature type="transmembrane region" description="Helical" evidence="5">
    <location>
        <begin position="106"/>
        <end position="125"/>
    </location>
</feature>
<keyword evidence="4 5" id="KW-0472">Membrane</keyword>
<protein>
    <recommendedName>
        <fullName evidence="8">Amino acid permease/ SLC12A domain-containing protein</fullName>
    </recommendedName>
</protein>
<evidence type="ECO:0000256" key="4">
    <source>
        <dbReference type="ARBA" id="ARBA00023136"/>
    </source>
</evidence>
<comment type="caution">
    <text evidence="6">The sequence shown here is derived from an EMBL/GenBank/DDBJ whole genome shotgun (WGS) entry which is preliminary data.</text>
</comment>
<feature type="transmembrane region" description="Helical" evidence="5">
    <location>
        <begin position="137"/>
        <end position="161"/>
    </location>
</feature>
<dbReference type="Gene3D" id="1.20.1740.10">
    <property type="entry name" value="Amino acid/polyamine transporter I"/>
    <property type="match status" value="1"/>
</dbReference>
<feature type="transmembrane region" description="Helical" evidence="5">
    <location>
        <begin position="298"/>
        <end position="321"/>
    </location>
</feature>
<dbReference type="InterPro" id="IPR050598">
    <property type="entry name" value="AminoAcid_Transporter"/>
</dbReference>
<organism evidence="6 7">
    <name type="scientific">Elaphomyces granulatus</name>
    <dbReference type="NCBI Taxonomy" id="519963"/>
    <lineage>
        <taxon>Eukaryota</taxon>
        <taxon>Fungi</taxon>
        <taxon>Dikarya</taxon>
        <taxon>Ascomycota</taxon>
        <taxon>Pezizomycotina</taxon>
        <taxon>Eurotiomycetes</taxon>
        <taxon>Eurotiomycetidae</taxon>
        <taxon>Eurotiales</taxon>
        <taxon>Elaphomycetaceae</taxon>
        <taxon>Elaphomyces</taxon>
    </lineage>
</organism>
<evidence type="ECO:0000313" key="6">
    <source>
        <dbReference type="EMBL" id="OXV09350.1"/>
    </source>
</evidence>
<name>A0A232LYV7_9EURO</name>
<keyword evidence="7" id="KW-1185">Reference proteome</keyword>
<evidence type="ECO:0000313" key="7">
    <source>
        <dbReference type="Proteomes" id="UP000243515"/>
    </source>
</evidence>
<evidence type="ECO:0000256" key="5">
    <source>
        <dbReference type="SAM" id="Phobius"/>
    </source>
</evidence>
<dbReference type="PANTHER" id="PTHR11785:SF512">
    <property type="entry name" value="SOBREMESA, ISOFORM B"/>
    <property type="match status" value="1"/>
</dbReference>
<proteinExistence type="predicted"/>
<dbReference type="OrthoDB" id="10062876at2759"/>